<dbReference type="InterPro" id="IPR050905">
    <property type="entry name" value="Plant_NBS-LRR"/>
</dbReference>
<protein>
    <recommendedName>
        <fullName evidence="2">Disease resistance protein At4g27190-like leucine-rich repeats domain-containing protein</fullName>
    </recommendedName>
</protein>
<evidence type="ECO:0000256" key="1">
    <source>
        <dbReference type="ARBA" id="ARBA00022821"/>
    </source>
</evidence>
<dbReference type="PANTHER" id="PTHR33463">
    <property type="entry name" value="NB-ARC DOMAIN-CONTAINING PROTEIN-RELATED"/>
    <property type="match status" value="1"/>
</dbReference>
<reference evidence="3 4" key="1">
    <citation type="journal article" date="2024" name="G3 (Bethesda)">
        <title>Genome assembly of Hibiscus sabdariffa L. provides insights into metabolisms of medicinal natural products.</title>
        <authorList>
            <person name="Kim T."/>
        </authorList>
    </citation>
    <scope>NUCLEOTIDE SEQUENCE [LARGE SCALE GENOMIC DNA]</scope>
    <source>
        <strain evidence="3">TK-2024</strain>
        <tissue evidence="3">Old leaves</tissue>
    </source>
</reference>
<dbReference type="SUPFAM" id="SSF52058">
    <property type="entry name" value="L domain-like"/>
    <property type="match status" value="1"/>
</dbReference>
<evidence type="ECO:0000313" key="3">
    <source>
        <dbReference type="EMBL" id="KAK8510448.1"/>
    </source>
</evidence>
<proteinExistence type="predicted"/>
<dbReference type="Proteomes" id="UP001472677">
    <property type="component" value="Unassembled WGS sequence"/>
</dbReference>
<keyword evidence="1" id="KW-0611">Plant defense</keyword>
<name>A0ABR2BTM2_9ROSI</name>
<accession>A0ABR2BTM2</accession>
<evidence type="ECO:0000259" key="2">
    <source>
        <dbReference type="Pfam" id="PF23247"/>
    </source>
</evidence>
<keyword evidence="4" id="KW-1185">Reference proteome</keyword>
<dbReference type="PANTHER" id="PTHR33463:SF209">
    <property type="entry name" value="DISEASE RESISTANCE PROTEIN RPS2-LIKE"/>
    <property type="match status" value="1"/>
</dbReference>
<evidence type="ECO:0000313" key="4">
    <source>
        <dbReference type="Proteomes" id="UP001472677"/>
    </source>
</evidence>
<organism evidence="3 4">
    <name type="scientific">Hibiscus sabdariffa</name>
    <name type="common">roselle</name>
    <dbReference type="NCBI Taxonomy" id="183260"/>
    <lineage>
        <taxon>Eukaryota</taxon>
        <taxon>Viridiplantae</taxon>
        <taxon>Streptophyta</taxon>
        <taxon>Embryophyta</taxon>
        <taxon>Tracheophyta</taxon>
        <taxon>Spermatophyta</taxon>
        <taxon>Magnoliopsida</taxon>
        <taxon>eudicotyledons</taxon>
        <taxon>Gunneridae</taxon>
        <taxon>Pentapetalae</taxon>
        <taxon>rosids</taxon>
        <taxon>malvids</taxon>
        <taxon>Malvales</taxon>
        <taxon>Malvaceae</taxon>
        <taxon>Malvoideae</taxon>
        <taxon>Hibiscus</taxon>
    </lineage>
</organism>
<dbReference type="Pfam" id="PF23247">
    <property type="entry name" value="LRR_RPS2"/>
    <property type="match status" value="1"/>
</dbReference>
<dbReference type="Gene3D" id="3.80.10.10">
    <property type="entry name" value="Ribonuclease Inhibitor"/>
    <property type="match status" value="2"/>
</dbReference>
<gene>
    <name evidence="3" type="ORF">V6N12_011812</name>
</gene>
<feature type="domain" description="Disease resistance protein At4g27190-like leucine-rich repeats" evidence="2">
    <location>
        <begin position="298"/>
        <end position="395"/>
    </location>
</feature>
<comment type="caution">
    <text evidence="3">The sequence shown here is derived from an EMBL/GenBank/DDBJ whole genome shotgun (WGS) entry which is preliminary data.</text>
</comment>
<dbReference type="EMBL" id="JBBPBM010000086">
    <property type="protein sequence ID" value="KAK8510448.1"/>
    <property type="molecule type" value="Genomic_DNA"/>
</dbReference>
<dbReference type="InterPro" id="IPR032675">
    <property type="entry name" value="LRR_dom_sf"/>
</dbReference>
<dbReference type="InterPro" id="IPR057135">
    <property type="entry name" value="At4g27190-like_LRR"/>
</dbReference>
<sequence>MTFQYGFRSTSRQRWQEWEEYYLSFKHVYNQLGDRSDDQQKNCLLYWSIFPFDEEIMQLVGQKLGEARDRGHGMLHAFTEKSLVEKGQEWGHYKMFVLFQRAALRIANEESSRRGWMNLNGKKQRESSLPDNPKCSGMLTLSIQANSLKRFPPKFFADMPGLQVLCVGQTGIVAFPPSISKLKKLLPIQLPLVSAASLEDGGSRNPCFTSYRDLLFAGKDWRIESFNFFVGEQGNIPASDFNVFKCSAEKHLKFSRGGAKFSDAVSVALKRATSFKLIGHTTARSLTDHLLPDASEVNLEAFTVEECQEMKSIANATVSPASASGQPLVFECLKELHIRKLPKLESIWQGEIASESFSALTTLKLKECRVITRLFPLNMVSQLPQLQNLHVDNCERIENIIQAENSDDEVAFASLKEFQLSNLPRLSSICDARLNLPSLEKSGSEHVKS</sequence>